<keyword evidence="3" id="KW-1185">Reference proteome</keyword>
<dbReference type="InterPro" id="IPR021562">
    <property type="entry name" value="DUF3007"/>
</dbReference>
<evidence type="ECO:0000313" key="3">
    <source>
        <dbReference type="Proteomes" id="UP000000557"/>
    </source>
</evidence>
<keyword evidence="1" id="KW-0472">Membrane</keyword>
<dbReference type="STRING" id="251221.gene:10760751"/>
<proteinExistence type="predicted"/>
<dbReference type="InParanoid" id="Q7NGC9"/>
<reference evidence="2 3" key="1">
    <citation type="journal article" date="2003" name="DNA Res.">
        <title>Complete genome structure of Gloeobacter violaceus PCC 7421, a cyanobacterium that lacks thylakoids.</title>
        <authorList>
            <person name="Nakamura Y."/>
            <person name="Kaneko T."/>
            <person name="Sato S."/>
            <person name="Mimuro M."/>
            <person name="Miyashita H."/>
            <person name="Tsuchiya T."/>
            <person name="Sasamoto S."/>
            <person name="Watanabe A."/>
            <person name="Kawashima K."/>
            <person name="Kishida Y."/>
            <person name="Kiyokawa C."/>
            <person name="Kohara M."/>
            <person name="Matsumoto M."/>
            <person name="Matsuno A."/>
            <person name="Nakazaki N."/>
            <person name="Shimpo S."/>
            <person name="Takeuchi C."/>
            <person name="Yamada M."/>
            <person name="Tabata S."/>
        </authorList>
    </citation>
    <scope>NUCLEOTIDE SEQUENCE [LARGE SCALE GENOMIC DNA]</scope>
    <source>
        <strain evidence="3">ATCC 29082 / PCC 7421</strain>
    </source>
</reference>
<dbReference type="HOGENOM" id="CLU_083153_3_0_3"/>
<protein>
    <submittedName>
        <fullName evidence="2">Gsr3242 protein</fullName>
    </submittedName>
</protein>
<dbReference type="RefSeq" id="WP_011143232.1">
    <property type="nucleotide sequence ID" value="NC_005125.1"/>
</dbReference>
<reference evidence="2 3" key="2">
    <citation type="journal article" date="2003" name="DNA Res.">
        <title>Complete genome structure of Gloeobacter violaceus PCC 7421, a cyanobacterium that lacks thylakoids (supplement).</title>
        <authorList>
            <person name="Nakamura Y."/>
            <person name="Kaneko T."/>
            <person name="Sato S."/>
            <person name="Mimuro M."/>
            <person name="Miyashita H."/>
            <person name="Tsuchiya T."/>
            <person name="Sasamoto S."/>
            <person name="Watanabe A."/>
            <person name="Kawashima K."/>
            <person name="Kishida Y."/>
            <person name="Kiyokawa C."/>
            <person name="Kohara M."/>
            <person name="Matsumoto M."/>
            <person name="Matsuno A."/>
            <person name="Nakazaki N."/>
            <person name="Shimpo S."/>
            <person name="Takeuchi C."/>
            <person name="Yamada M."/>
            <person name="Tabata S."/>
        </authorList>
    </citation>
    <scope>NUCLEOTIDE SEQUENCE [LARGE SCALE GENOMIC DNA]</scope>
    <source>
        <strain evidence="3">ATCC 29082 / PCC 7421</strain>
    </source>
</reference>
<dbReference type="PANTHER" id="PTHR35734">
    <property type="entry name" value="OS01G0805200 PROTEIN"/>
    <property type="match status" value="1"/>
</dbReference>
<dbReference type="PATRIC" id="fig|251221.4.peg.3271"/>
<keyword evidence="1" id="KW-0812">Transmembrane</keyword>
<dbReference type="PANTHER" id="PTHR35734:SF1">
    <property type="entry name" value="OS01G0805200 PROTEIN"/>
    <property type="match status" value="1"/>
</dbReference>
<dbReference type="Proteomes" id="UP000000557">
    <property type="component" value="Chromosome"/>
</dbReference>
<dbReference type="EnsemblBacteria" id="BAC91183">
    <property type="protein sequence ID" value="BAC91183"/>
    <property type="gene ID" value="BAC91183"/>
</dbReference>
<gene>
    <name evidence="2" type="ordered locus">gsr3242</name>
</gene>
<dbReference type="OrthoDB" id="467669at2"/>
<keyword evidence="1" id="KW-1133">Transmembrane helix</keyword>
<feature type="transmembrane region" description="Helical" evidence="1">
    <location>
        <begin position="36"/>
        <end position="59"/>
    </location>
</feature>
<organism evidence="2 3">
    <name type="scientific">Gloeobacter violaceus (strain ATCC 29082 / PCC 7421)</name>
    <dbReference type="NCBI Taxonomy" id="251221"/>
    <lineage>
        <taxon>Bacteria</taxon>
        <taxon>Bacillati</taxon>
        <taxon>Cyanobacteriota</taxon>
        <taxon>Cyanophyceae</taxon>
        <taxon>Gloeobacterales</taxon>
        <taxon>Gloeobacteraceae</taxon>
        <taxon>Gloeobacter</taxon>
    </lineage>
</organism>
<dbReference type="Pfam" id="PF11460">
    <property type="entry name" value="DUF3007"/>
    <property type="match status" value="1"/>
</dbReference>
<evidence type="ECO:0000256" key="1">
    <source>
        <dbReference type="SAM" id="Phobius"/>
    </source>
</evidence>
<accession>Q7NGC9</accession>
<dbReference type="AlphaFoldDB" id="Q7NGC9"/>
<dbReference type="EMBL" id="BA000045">
    <property type="protein sequence ID" value="BAC91183.1"/>
    <property type="molecule type" value="Genomic_DNA"/>
</dbReference>
<name>Q7NGC9_GLOVI</name>
<evidence type="ECO:0000313" key="2">
    <source>
        <dbReference type="EMBL" id="BAC91183.1"/>
    </source>
</evidence>
<sequence>MRRIDAVYIGLGVLVAGGLLYLLLGLFGLSRIDAGLWSQLLLVVGLVVWVGSYVFRVFGRKMTFNTQMRDYKEAVLQKRREEQRSKAQGEPPKPGR</sequence>
<feature type="transmembrane region" description="Helical" evidence="1">
    <location>
        <begin position="7"/>
        <end position="30"/>
    </location>
</feature>
<dbReference type="KEGG" id="gvi:gsr3242"/>